<accession>A0A397S9H2</accession>
<organism evidence="1 2">
    <name type="scientific">Glomus cerebriforme</name>
    <dbReference type="NCBI Taxonomy" id="658196"/>
    <lineage>
        <taxon>Eukaryota</taxon>
        <taxon>Fungi</taxon>
        <taxon>Fungi incertae sedis</taxon>
        <taxon>Mucoromycota</taxon>
        <taxon>Glomeromycotina</taxon>
        <taxon>Glomeromycetes</taxon>
        <taxon>Glomerales</taxon>
        <taxon>Glomeraceae</taxon>
        <taxon>Glomus</taxon>
    </lineage>
</organism>
<dbReference type="Proteomes" id="UP000265703">
    <property type="component" value="Unassembled WGS sequence"/>
</dbReference>
<protein>
    <submittedName>
        <fullName evidence="1">Uncharacterized protein</fullName>
    </submittedName>
</protein>
<comment type="caution">
    <text evidence="1">The sequence shown here is derived from an EMBL/GenBank/DDBJ whole genome shotgun (WGS) entry which is preliminary data.</text>
</comment>
<dbReference type="EMBL" id="QKYT01000793">
    <property type="protein sequence ID" value="RIA81459.1"/>
    <property type="molecule type" value="Genomic_DNA"/>
</dbReference>
<evidence type="ECO:0000313" key="2">
    <source>
        <dbReference type="Proteomes" id="UP000265703"/>
    </source>
</evidence>
<keyword evidence="2" id="KW-1185">Reference proteome</keyword>
<proteinExistence type="predicted"/>
<reference evidence="1 2" key="1">
    <citation type="submission" date="2018-06" db="EMBL/GenBank/DDBJ databases">
        <title>Comparative genomics reveals the genomic features of Rhizophagus irregularis, R. cerebriforme, R. diaphanum and Gigaspora rosea, and their symbiotic lifestyle signature.</title>
        <authorList>
            <person name="Morin E."/>
            <person name="San Clemente H."/>
            <person name="Chen E.C.H."/>
            <person name="De La Providencia I."/>
            <person name="Hainaut M."/>
            <person name="Kuo A."/>
            <person name="Kohler A."/>
            <person name="Murat C."/>
            <person name="Tang N."/>
            <person name="Roy S."/>
            <person name="Loubradou J."/>
            <person name="Henrissat B."/>
            <person name="Grigoriev I.V."/>
            <person name="Corradi N."/>
            <person name="Roux C."/>
            <person name="Martin F.M."/>
        </authorList>
    </citation>
    <scope>NUCLEOTIDE SEQUENCE [LARGE SCALE GENOMIC DNA]</scope>
    <source>
        <strain evidence="1 2">DAOM 227022</strain>
    </source>
</reference>
<gene>
    <name evidence="1" type="ORF">C1645_790372</name>
</gene>
<dbReference type="AlphaFoldDB" id="A0A397S9H2"/>
<name>A0A397S9H2_9GLOM</name>
<dbReference type="OrthoDB" id="2371383at2759"/>
<evidence type="ECO:0000313" key="1">
    <source>
        <dbReference type="EMBL" id="RIA81459.1"/>
    </source>
</evidence>
<sequence>MKAQDTSTQYKWLENGNELDLEIMSIVNYNTYYNNFSLPGNYINEEEFDMVGVCSFPVIGKRLKDQDDKLEVYTKAKVLPYKNRFGDIS</sequence>